<gene>
    <name evidence="1" type="ORF">ACFOY0_21695</name>
</gene>
<accession>A0ABV8W9Z5</accession>
<name>A0ABV8W9Z5_9FLAO</name>
<dbReference type="Proteomes" id="UP001595719">
    <property type="component" value="Unassembled WGS sequence"/>
</dbReference>
<organism evidence="1 2">
    <name type="scientific">Flavobacterium quisquiliarum</name>
    <dbReference type="NCBI Taxonomy" id="1834436"/>
    <lineage>
        <taxon>Bacteria</taxon>
        <taxon>Pseudomonadati</taxon>
        <taxon>Bacteroidota</taxon>
        <taxon>Flavobacteriia</taxon>
        <taxon>Flavobacteriales</taxon>
        <taxon>Flavobacteriaceae</taxon>
        <taxon>Flavobacterium</taxon>
    </lineage>
</organism>
<proteinExistence type="predicted"/>
<reference evidence="2" key="1">
    <citation type="journal article" date="2019" name="Int. J. Syst. Evol. Microbiol.">
        <title>The Global Catalogue of Microorganisms (GCM) 10K type strain sequencing project: providing services to taxonomists for standard genome sequencing and annotation.</title>
        <authorList>
            <consortium name="The Broad Institute Genomics Platform"/>
            <consortium name="The Broad Institute Genome Sequencing Center for Infectious Disease"/>
            <person name="Wu L."/>
            <person name="Ma J."/>
        </authorList>
    </citation>
    <scope>NUCLEOTIDE SEQUENCE [LARGE SCALE GENOMIC DNA]</scope>
    <source>
        <strain evidence="2">CGMCC 1.15345</strain>
    </source>
</reference>
<evidence type="ECO:0000313" key="1">
    <source>
        <dbReference type="EMBL" id="MFC4393622.1"/>
    </source>
</evidence>
<protein>
    <submittedName>
        <fullName evidence="1">Uncharacterized protein</fullName>
    </submittedName>
</protein>
<keyword evidence="2" id="KW-1185">Reference proteome</keyword>
<sequence>MNEHHEGFLKILRELNETENKLKATETYKIVDEISDLYLKDGFGKAYIKLIEIDKEKQLIINNYIDLIDIYFYENKLIIKNSKDKAIIDLIQSYCGGFNDDALDYLERFAYITCDEQPYALTILLLLAKVEKRQEETLKNVRMNFNSFDVKIQNFINDYSSALFTDRKINFVSNNRNLQQDNIKDTENISREEICEKKWWEFWK</sequence>
<evidence type="ECO:0000313" key="2">
    <source>
        <dbReference type="Proteomes" id="UP001595719"/>
    </source>
</evidence>
<dbReference type="EMBL" id="JBHSCO010000007">
    <property type="protein sequence ID" value="MFC4393622.1"/>
    <property type="molecule type" value="Genomic_DNA"/>
</dbReference>
<comment type="caution">
    <text evidence="1">The sequence shown here is derived from an EMBL/GenBank/DDBJ whole genome shotgun (WGS) entry which is preliminary data.</text>
</comment>
<dbReference type="RefSeq" id="WP_179002074.1">
    <property type="nucleotide sequence ID" value="NZ_JBHSCO010000007.1"/>
</dbReference>